<gene>
    <name evidence="11" type="ORF">P0Y53_16810</name>
</gene>
<evidence type="ECO:0000256" key="6">
    <source>
        <dbReference type="ARBA" id="ARBA00022692"/>
    </source>
</evidence>
<keyword evidence="5 11" id="KW-0645">Protease</keyword>
<sequence>MILTLLALALAPGIAIAFFMYSRDQYDREPLRNLVISFLLGVLSTFPAIFLQTWLQPVLDQWLSPYSISYYAVLAFGLVAFSEEGSKYLMLRTYAYPHRDFNEPFDGIIYSVMVSMGFATFENIWYVLEHGIATGFIRMFLAVPAHAAFGVLMGYHAGLAKFDPLNAHKRLWTGLLLAVLFHGAYDFFLFLQNNPNVTRYVSAGLLVTASVLCWSVAMRLAYRSIRLHEALSKQVFENSKNIL</sequence>
<evidence type="ECO:0000256" key="1">
    <source>
        <dbReference type="ARBA" id="ARBA00004651"/>
    </source>
</evidence>
<feature type="transmembrane region" description="Helical" evidence="10">
    <location>
        <begin position="63"/>
        <end position="81"/>
    </location>
</feature>
<dbReference type="GO" id="GO:0006508">
    <property type="term" value="P:proteolysis"/>
    <property type="evidence" value="ECO:0007669"/>
    <property type="project" value="UniProtKB-KW"/>
</dbReference>
<feature type="transmembrane region" description="Helical" evidence="10">
    <location>
        <begin position="31"/>
        <end position="51"/>
    </location>
</feature>
<keyword evidence="7 11" id="KW-0378">Hydrolase</keyword>
<dbReference type="PANTHER" id="PTHR36844:SF1">
    <property type="entry name" value="PROTEASE PRSW"/>
    <property type="match status" value="1"/>
</dbReference>
<accession>A0AAJ5WLJ8</accession>
<dbReference type="GO" id="GO:0008233">
    <property type="term" value="F:peptidase activity"/>
    <property type="evidence" value="ECO:0007669"/>
    <property type="project" value="UniProtKB-KW"/>
</dbReference>
<keyword evidence="4" id="KW-1003">Cell membrane</keyword>
<comment type="similarity">
    <text evidence="2">Belongs to the protease PrsW family.</text>
</comment>
<evidence type="ECO:0000256" key="4">
    <source>
        <dbReference type="ARBA" id="ARBA00022475"/>
    </source>
</evidence>
<keyword evidence="8 10" id="KW-1133">Transmembrane helix</keyword>
<keyword evidence="6 10" id="KW-0812">Transmembrane</keyword>
<dbReference type="EMBL" id="CP119311">
    <property type="protein sequence ID" value="WEK34151.1"/>
    <property type="molecule type" value="Genomic_DNA"/>
</dbReference>
<dbReference type="AlphaFoldDB" id="A0AAJ5WLJ8"/>
<evidence type="ECO:0000256" key="3">
    <source>
        <dbReference type="ARBA" id="ARBA00018997"/>
    </source>
</evidence>
<dbReference type="InterPro" id="IPR026898">
    <property type="entry name" value="PrsW"/>
</dbReference>
<proteinExistence type="inferred from homology"/>
<evidence type="ECO:0000256" key="8">
    <source>
        <dbReference type="ARBA" id="ARBA00022989"/>
    </source>
</evidence>
<evidence type="ECO:0000256" key="2">
    <source>
        <dbReference type="ARBA" id="ARBA00009165"/>
    </source>
</evidence>
<dbReference type="GO" id="GO:0005886">
    <property type="term" value="C:plasma membrane"/>
    <property type="evidence" value="ECO:0007669"/>
    <property type="project" value="UniProtKB-SubCell"/>
</dbReference>
<evidence type="ECO:0000256" key="7">
    <source>
        <dbReference type="ARBA" id="ARBA00022801"/>
    </source>
</evidence>
<dbReference type="Proteomes" id="UP001220610">
    <property type="component" value="Chromosome"/>
</dbReference>
<keyword evidence="9 10" id="KW-0472">Membrane</keyword>
<feature type="transmembrane region" description="Helical" evidence="10">
    <location>
        <begin position="108"/>
        <end position="128"/>
    </location>
</feature>
<organism evidence="11 12">
    <name type="scientific">Candidatus Pseudobacter hemicellulosilyticus</name>
    <dbReference type="NCBI Taxonomy" id="3121375"/>
    <lineage>
        <taxon>Bacteria</taxon>
        <taxon>Pseudomonadati</taxon>
        <taxon>Bacteroidota</taxon>
        <taxon>Chitinophagia</taxon>
        <taxon>Chitinophagales</taxon>
        <taxon>Chitinophagaceae</taxon>
        <taxon>Pseudobacter</taxon>
    </lineage>
</organism>
<evidence type="ECO:0000256" key="5">
    <source>
        <dbReference type="ARBA" id="ARBA00022670"/>
    </source>
</evidence>
<feature type="transmembrane region" description="Helical" evidence="10">
    <location>
        <begin position="140"/>
        <end position="159"/>
    </location>
</feature>
<feature type="transmembrane region" description="Helical" evidence="10">
    <location>
        <begin position="203"/>
        <end position="222"/>
    </location>
</feature>
<name>A0AAJ5WLJ8_9BACT</name>
<dbReference type="PANTHER" id="PTHR36844">
    <property type="entry name" value="PROTEASE PRSW"/>
    <property type="match status" value="1"/>
</dbReference>
<evidence type="ECO:0000313" key="11">
    <source>
        <dbReference type="EMBL" id="WEK34151.1"/>
    </source>
</evidence>
<dbReference type="Pfam" id="PF13367">
    <property type="entry name" value="PrsW-protease"/>
    <property type="match status" value="1"/>
</dbReference>
<evidence type="ECO:0000256" key="9">
    <source>
        <dbReference type="ARBA" id="ARBA00023136"/>
    </source>
</evidence>
<evidence type="ECO:0000256" key="10">
    <source>
        <dbReference type="SAM" id="Phobius"/>
    </source>
</evidence>
<dbReference type="PIRSF" id="PIRSF016933">
    <property type="entry name" value="PrsW"/>
    <property type="match status" value="1"/>
</dbReference>
<dbReference type="InterPro" id="IPR023596">
    <property type="entry name" value="Peptidase_PrsW_arch/bac"/>
</dbReference>
<protein>
    <recommendedName>
        <fullName evidence="3">Protease PrsW</fullName>
    </recommendedName>
</protein>
<reference evidence="11" key="1">
    <citation type="submission" date="2023-03" db="EMBL/GenBank/DDBJ databases">
        <title>Andean soil-derived lignocellulolytic bacterial consortium as a source of novel taxa and putative plastic-active enzymes.</title>
        <authorList>
            <person name="Diaz-Garcia L."/>
            <person name="Chuvochina M."/>
            <person name="Feuerriegel G."/>
            <person name="Bunk B."/>
            <person name="Sproer C."/>
            <person name="Streit W.R."/>
            <person name="Rodriguez L.M."/>
            <person name="Overmann J."/>
            <person name="Jimenez D.J."/>
        </authorList>
    </citation>
    <scope>NUCLEOTIDE SEQUENCE</scope>
    <source>
        <strain evidence="11">MAG 7</strain>
    </source>
</reference>
<feature type="transmembrane region" description="Helical" evidence="10">
    <location>
        <begin position="171"/>
        <end position="191"/>
    </location>
</feature>
<evidence type="ECO:0000313" key="12">
    <source>
        <dbReference type="Proteomes" id="UP001220610"/>
    </source>
</evidence>
<comment type="subcellular location">
    <subcellularLocation>
        <location evidence="1">Cell membrane</location>
        <topology evidence="1">Multi-pass membrane protein</topology>
    </subcellularLocation>
</comment>